<dbReference type="InterPro" id="IPR029032">
    <property type="entry name" value="AhpD-like"/>
</dbReference>
<evidence type="ECO:0000313" key="2">
    <source>
        <dbReference type="EMBL" id="ESR24620.1"/>
    </source>
</evidence>
<dbReference type="SUPFAM" id="SSF69118">
    <property type="entry name" value="AhpD-like"/>
    <property type="match status" value="1"/>
</dbReference>
<accession>V4RN21</accession>
<keyword evidence="2" id="KW-0560">Oxidoreductase</keyword>
<evidence type="ECO:0000313" key="3">
    <source>
        <dbReference type="Proteomes" id="UP000017819"/>
    </source>
</evidence>
<dbReference type="STRING" id="631454.N177_2300"/>
<dbReference type="GO" id="GO:0004601">
    <property type="term" value="F:peroxidase activity"/>
    <property type="evidence" value="ECO:0007669"/>
    <property type="project" value="UniProtKB-KW"/>
</dbReference>
<organism evidence="2 3">
    <name type="scientific">Lutibaculum baratangense AMV1</name>
    <dbReference type="NCBI Taxonomy" id="631454"/>
    <lineage>
        <taxon>Bacteria</taxon>
        <taxon>Pseudomonadati</taxon>
        <taxon>Pseudomonadota</taxon>
        <taxon>Alphaproteobacteria</taxon>
        <taxon>Hyphomicrobiales</taxon>
        <taxon>Tepidamorphaceae</taxon>
        <taxon>Lutibaculum</taxon>
    </lineage>
</organism>
<dbReference type="AlphaFoldDB" id="V4RN21"/>
<dbReference type="eggNOG" id="COG2128">
    <property type="taxonomic scope" value="Bacteria"/>
</dbReference>
<dbReference type="RefSeq" id="WP_023432429.1">
    <property type="nucleotide sequence ID" value="NZ_AWXZ01000030.1"/>
</dbReference>
<keyword evidence="3" id="KW-1185">Reference proteome</keyword>
<reference evidence="2 3" key="1">
    <citation type="journal article" date="2014" name="Genome Announc.">
        <title>Draft Genome Sequence of Lutibaculum baratangense Strain AMV1T, Isolated from a Mud Volcano in Andamans, India.</title>
        <authorList>
            <person name="Singh A."/>
            <person name="Sreenivas A."/>
            <person name="Sathyanarayana Reddy G."/>
            <person name="Pinnaka A.K."/>
            <person name="Shivaji S."/>
        </authorList>
    </citation>
    <scope>NUCLEOTIDE SEQUENCE [LARGE SCALE GENOMIC DNA]</scope>
    <source>
        <strain evidence="2 3">AMV1</strain>
    </source>
</reference>
<keyword evidence="2" id="KW-0575">Peroxidase</keyword>
<protein>
    <submittedName>
        <fullName evidence="2">Putative peroxidase-like protein</fullName>
    </submittedName>
</protein>
<dbReference type="Proteomes" id="UP000017819">
    <property type="component" value="Unassembled WGS sequence"/>
</dbReference>
<sequence length="104" mass="11392">MQLHGIEQDVVDALMEGIGTAQVEERLKRLLEFARKLTLEPDRLTQQDADAVFDAGWDEETLHAAIGVVCRSSFMSRLVMAHGLTPPDKGSAEENCEGAAPTRV</sequence>
<proteinExistence type="predicted"/>
<name>V4RN21_9HYPH</name>
<dbReference type="EMBL" id="AWXZ01000030">
    <property type="protein sequence ID" value="ESR24620.1"/>
    <property type="molecule type" value="Genomic_DNA"/>
</dbReference>
<feature type="region of interest" description="Disordered" evidence="1">
    <location>
        <begin position="84"/>
        <end position="104"/>
    </location>
</feature>
<dbReference type="Gene3D" id="1.20.1290.10">
    <property type="entry name" value="AhpD-like"/>
    <property type="match status" value="1"/>
</dbReference>
<evidence type="ECO:0000256" key="1">
    <source>
        <dbReference type="SAM" id="MobiDB-lite"/>
    </source>
</evidence>
<gene>
    <name evidence="2" type="ORF">N177_2300</name>
</gene>
<comment type="caution">
    <text evidence="2">The sequence shown here is derived from an EMBL/GenBank/DDBJ whole genome shotgun (WGS) entry which is preliminary data.</text>
</comment>
<dbReference type="OrthoDB" id="9808310at2"/>